<dbReference type="Pfam" id="PF20612">
    <property type="entry name" value="SHOCT_2"/>
    <property type="match status" value="1"/>
</dbReference>
<accession>U2ZN93</accession>
<organism evidence="2 3">
    <name type="scientific">Streptococcus constellatus subsp. pharyngis SK1060 = CCUG 46377</name>
    <dbReference type="NCBI Taxonomy" id="1035184"/>
    <lineage>
        <taxon>Bacteria</taxon>
        <taxon>Bacillati</taxon>
        <taxon>Bacillota</taxon>
        <taxon>Bacilli</taxon>
        <taxon>Lactobacillales</taxon>
        <taxon>Streptococcaceae</taxon>
        <taxon>Streptococcus</taxon>
        <taxon>Streptococcus anginosus group</taxon>
    </lineage>
</organism>
<dbReference type="InterPro" id="IPR046749">
    <property type="entry name" value="SHOCT_2"/>
</dbReference>
<evidence type="ECO:0000313" key="3">
    <source>
        <dbReference type="Proteomes" id="UP000016985"/>
    </source>
</evidence>
<dbReference type="EMBL" id="BASX01000003">
    <property type="protein sequence ID" value="GAD43988.1"/>
    <property type="molecule type" value="Genomic_DNA"/>
</dbReference>
<keyword evidence="3" id="KW-1185">Reference proteome</keyword>
<protein>
    <recommendedName>
        <fullName evidence="1">SHOCT-like domain-containing protein</fullName>
    </recommendedName>
</protein>
<dbReference type="AlphaFoldDB" id="U2ZN93"/>
<sequence length="71" mass="8287">MHVTNSIPSSIDVSARKMTKEAMRKDFEYEIAQKLTQSLLEQGLISTEEYNKIKVLNIEKFSPFYKDLMDI</sequence>
<reference evidence="2 3" key="1">
    <citation type="submission" date="2013-09" db="EMBL/GenBank/DDBJ databases">
        <title>Genome Sequences of seven clinical isolates and type strains of anginosus group streptococci.</title>
        <authorList>
            <person name="Maruyama F."/>
            <person name="Sakurai A."/>
            <person name="Ogura Y."/>
            <person name="Homma H."/>
            <person name="Takahashi N."/>
            <person name="Ohtsubo Y."/>
            <person name="Hoshino T."/>
            <person name="Okahashi N."/>
            <person name="Nakagawa I."/>
            <person name="Kimura S."/>
            <person name="Fujiwara T."/>
            <person name="Hayashi T."/>
            <person name="Shintani S."/>
        </authorList>
    </citation>
    <scope>NUCLEOTIDE SEQUENCE [LARGE SCALE GENOMIC DNA]</scope>
    <source>
        <strain evidence="3">CCUG46377</strain>
    </source>
</reference>
<feature type="domain" description="SHOCT-like" evidence="1">
    <location>
        <begin position="18"/>
        <end position="69"/>
    </location>
</feature>
<gene>
    <name evidence="2" type="ORF">ANG5_0516</name>
</gene>
<name>U2ZN93_STRCV</name>
<dbReference type="Proteomes" id="UP000016985">
    <property type="component" value="Unassembled WGS sequence"/>
</dbReference>
<proteinExistence type="predicted"/>
<evidence type="ECO:0000313" key="2">
    <source>
        <dbReference type="EMBL" id="GAD43988.1"/>
    </source>
</evidence>
<comment type="caution">
    <text evidence="2">The sequence shown here is derived from an EMBL/GenBank/DDBJ whole genome shotgun (WGS) entry which is preliminary data.</text>
</comment>
<evidence type="ECO:0000259" key="1">
    <source>
        <dbReference type="Pfam" id="PF20612"/>
    </source>
</evidence>
<dbReference type="RefSeq" id="WP_020997896.1">
    <property type="nucleotide sequence ID" value="NZ_BASX01000003.1"/>
</dbReference>